<dbReference type="EMBL" id="JARBDR010000813">
    <property type="protein sequence ID" value="KAJ8305811.1"/>
    <property type="molecule type" value="Genomic_DNA"/>
</dbReference>
<evidence type="ECO:0000313" key="1">
    <source>
        <dbReference type="EMBL" id="KAJ8305811.1"/>
    </source>
</evidence>
<dbReference type="Proteomes" id="UP001217089">
    <property type="component" value="Unassembled WGS sequence"/>
</dbReference>
<reference evidence="1 2" key="1">
    <citation type="submission" date="2022-12" db="EMBL/GenBank/DDBJ databases">
        <title>Chromosome-level genome of Tegillarca granosa.</title>
        <authorList>
            <person name="Kim J."/>
        </authorList>
    </citation>
    <scope>NUCLEOTIDE SEQUENCE [LARGE SCALE GENOMIC DNA]</scope>
    <source>
        <strain evidence="1">Teg-2019</strain>
        <tissue evidence="1">Adductor muscle</tissue>
    </source>
</reference>
<gene>
    <name evidence="1" type="ORF">KUTeg_016356</name>
</gene>
<proteinExistence type="predicted"/>
<comment type="caution">
    <text evidence="1">The sequence shown here is derived from an EMBL/GenBank/DDBJ whole genome shotgun (WGS) entry which is preliminary data.</text>
</comment>
<keyword evidence="2" id="KW-1185">Reference proteome</keyword>
<protein>
    <submittedName>
        <fullName evidence="1">Uncharacterized protein</fullName>
    </submittedName>
</protein>
<name>A0ABQ9EKL6_TEGGR</name>
<accession>A0ABQ9EKL6</accession>
<sequence length="133" mass="16143">MFIMDTYILKHVVDIYIYIQLPSDTLKDVWINHHTLFRCESKRNFLVSSDFLGDHIPRCEIYIKYSQNPICAVIYNFQQDSHNKLLAQYLLVVINYTCLKIDLNCLFSYTFCCNWKKKIHYKNIYLNYYKIFI</sequence>
<organism evidence="1 2">
    <name type="scientific">Tegillarca granosa</name>
    <name type="common">Malaysian cockle</name>
    <name type="synonym">Anadara granosa</name>
    <dbReference type="NCBI Taxonomy" id="220873"/>
    <lineage>
        <taxon>Eukaryota</taxon>
        <taxon>Metazoa</taxon>
        <taxon>Spiralia</taxon>
        <taxon>Lophotrochozoa</taxon>
        <taxon>Mollusca</taxon>
        <taxon>Bivalvia</taxon>
        <taxon>Autobranchia</taxon>
        <taxon>Pteriomorphia</taxon>
        <taxon>Arcoida</taxon>
        <taxon>Arcoidea</taxon>
        <taxon>Arcidae</taxon>
        <taxon>Tegillarca</taxon>
    </lineage>
</organism>
<evidence type="ECO:0000313" key="2">
    <source>
        <dbReference type="Proteomes" id="UP001217089"/>
    </source>
</evidence>